<dbReference type="Pfam" id="PF13472">
    <property type="entry name" value="Lipase_GDSL_2"/>
    <property type="match status" value="1"/>
</dbReference>
<organism evidence="2">
    <name type="scientific">freshwater metagenome</name>
    <dbReference type="NCBI Taxonomy" id="449393"/>
    <lineage>
        <taxon>unclassified sequences</taxon>
        <taxon>metagenomes</taxon>
        <taxon>ecological metagenomes</taxon>
    </lineage>
</organism>
<evidence type="ECO:0000313" key="2">
    <source>
        <dbReference type="EMBL" id="CAB4922476.1"/>
    </source>
</evidence>
<protein>
    <submittedName>
        <fullName evidence="2">Unannotated protein</fullName>
    </submittedName>
</protein>
<dbReference type="EMBL" id="CAFBMR010000073">
    <property type="protein sequence ID" value="CAB4922476.1"/>
    <property type="molecule type" value="Genomic_DNA"/>
</dbReference>
<reference evidence="2" key="1">
    <citation type="submission" date="2020-05" db="EMBL/GenBank/DDBJ databases">
        <authorList>
            <person name="Chiriac C."/>
            <person name="Salcher M."/>
            <person name="Ghai R."/>
            <person name="Kavagutti S V."/>
        </authorList>
    </citation>
    <scope>NUCLEOTIDE SEQUENCE</scope>
</reference>
<dbReference type="InterPro" id="IPR013830">
    <property type="entry name" value="SGNH_hydro"/>
</dbReference>
<evidence type="ECO:0000259" key="1">
    <source>
        <dbReference type="Pfam" id="PF13472"/>
    </source>
</evidence>
<name>A0A6J7HUZ1_9ZZZZ</name>
<dbReference type="GO" id="GO:0004622">
    <property type="term" value="F:phosphatidylcholine lysophospholipase activity"/>
    <property type="evidence" value="ECO:0007669"/>
    <property type="project" value="TreeGrafter"/>
</dbReference>
<dbReference type="InterPro" id="IPR036514">
    <property type="entry name" value="SGNH_hydro_sf"/>
</dbReference>
<feature type="domain" description="SGNH hydrolase-type esterase" evidence="1">
    <location>
        <begin position="85"/>
        <end position="252"/>
    </location>
</feature>
<proteinExistence type="predicted"/>
<dbReference type="InterPro" id="IPR051532">
    <property type="entry name" value="Ester_Hydrolysis_Enzymes"/>
</dbReference>
<gene>
    <name evidence="2" type="ORF">UFOPK3610_01494</name>
</gene>
<dbReference type="PANTHER" id="PTHR30383">
    <property type="entry name" value="THIOESTERASE 1/PROTEASE 1/LYSOPHOSPHOLIPASE L1"/>
    <property type="match status" value="1"/>
</dbReference>
<sequence>MRYPWLAGALAAVCLVAVGAAIFIGLRTGNAAAANPSASAQAPAGVSAPTNSTGAPVSLAPLIAPEDPLAQPSIIPLENRPKVVFIGDSITLGTSDFANNYVGDRSWFYALVNAPDAPVAFAGGVADNGINTSWMAEHVWDALSKQPDMIIVLGGTNDIAPGADPASSLANLQRIVDAAAQAGVKVAVCTIPPSDKPNVDDLTRAYNDALKNWADSTGIILLDTAAPLRGAEGIGWAPNLTADGTHPSAEGAVLMSQAAATTLRYLSQ</sequence>
<accession>A0A6J7HUZ1</accession>
<dbReference type="AlphaFoldDB" id="A0A6J7HUZ1"/>
<dbReference type="Gene3D" id="3.40.50.1110">
    <property type="entry name" value="SGNH hydrolase"/>
    <property type="match status" value="1"/>
</dbReference>
<dbReference type="SUPFAM" id="SSF52266">
    <property type="entry name" value="SGNH hydrolase"/>
    <property type="match status" value="1"/>
</dbReference>
<dbReference type="PANTHER" id="PTHR30383:SF5">
    <property type="entry name" value="SGNH HYDROLASE-TYPE ESTERASE DOMAIN-CONTAINING PROTEIN"/>
    <property type="match status" value="1"/>
</dbReference>